<dbReference type="RefSeq" id="WP_093196340.1">
    <property type="nucleotide sequence ID" value="NZ_FNGS01000001.1"/>
</dbReference>
<dbReference type="EMBL" id="FNGS01000001">
    <property type="protein sequence ID" value="SDL11947.1"/>
    <property type="molecule type" value="Genomic_DNA"/>
</dbReference>
<evidence type="ECO:0000313" key="1">
    <source>
        <dbReference type="EMBL" id="SDL11947.1"/>
    </source>
</evidence>
<dbReference type="STRING" id="563176.SAMN04488090_0043"/>
<gene>
    <name evidence="1" type="ORF">SAMN04488090_0043</name>
</gene>
<proteinExistence type="predicted"/>
<protein>
    <recommendedName>
        <fullName evidence="3">IrrE N-terminal-like domain-containing protein</fullName>
    </recommendedName>
</protein>
<accession>A0A1G9HGC6</accession>
<organism evidence="1 2">
    <name type="scientific">Siphonobacter aquaeclarae</name>
    <dbReference type="NCBI Taxonomy" id="563176"/>
    <lineage>
        <taxon>Bacteria</taxon>
        <taxon>Pseudomonadati</taxon>
        <taxon>Bacteroidota</taxon>
        <taxon>Cytophagia</taxon>
        <taxon>Cytophagales</taxon>
        <taxon>Cytophagaceae</taxon>
        <taxon>Siphonobacter</taxon>
    </lineage>
</organism>
<sequence>MSRNITGMVIELADVLSMEFSRGGATNLLDICEKEYIEMVEDDYGMAFDSMLIRNADRTAIHLNTGRGIRSDNHQGRIAIAHELGCYFIDLLENDPTAGTLFMHVLKTEVIYSDWAEKTAEHFAQRLLIPVADYTDNREASEFSMEVVKRVSEKCDVSLIFTLLSILEAGSYPLMAVFSRNQQICGSTRSICFPGLENKFRRWSPLPAGNPEEQDDAQPKECYSVVKKGDMGSWFKYGELLSESQLFEQRLYSKEFDLSVNLLWFEGNG</sequence>
<evidence type="ECO:0000313" key="2">
    <source>
        <dbReference type="Proteomes" id="UP000198901"/>
    </source>
</evidence>
<keyword evidence="2" id="KW-1185">Reference proteome</keyword>
<dbReference type="AlphaFoldDB" id="A0A1G9HGC6"/>
<dbReference type="Proteomes" id="UP000198901">
    <property type="component" value="Unassembled WGS sequence"/>
</dbReference>
<name>A0A1G9HGC6_9BACT</name>
<evidence type="ECO:0008006" key="3">
    <source>
        <dbReference type="Google" id="ProtNLM"/>
    </source>
</evidence>
<reference evidence="1 2" key="1">
    <citation type="submission" date="2016-10" db="EMBL/GenBank/DDBJ databases">
        <authorList>
            <person name="de Groot N.N."/>
        </authorList>
    </citation>
    <scope>NUCLEOTIDE SEQUENCE [LARGE SCALE GENOMIC DNA]</scope>
    <source>
        <strain evidence="1 2">DSM 21668</strain>
    </source>
</reference>